<feature type="region of interest" description="Disordered" evidence="1">
    <location>
        <begin position="429"/>
        <end position="468"/>
    </location>
</feature>
<dbReference type="AlphaFoldDB" id="A0ABD0M2Q9"/>
<feature type="region of interest" description="Disordered" evidence="1">
    <location>
        <begin position="257"/>
        <end position="292"/>
    </location>
</feature>
<proteinExistence type="predicted"/>
<keyword evidence="3" id="KW-1185">Reference proteome</keyword>
<dbReference type="Proteomes" id="UP001519460">
    <property type="component" value="Unassembled WGS sequence"/>
</dbReference>
<evidence type="ECO:0000313" key="2">
    <source>
        <dbReference type="EMBL" id="KAK7506099.1"/>
    </source>
</evidence>
<organism evidence="2 3">
    <name type="scientific">Batillaria attramentaria</name>
    <dbReference type="NCBI Taxonomy" id="370345"/>
    <lineage>
        <taxon>Eukaryota</taxon>
        <taxon>Metazoa</taxon>
        <taxon>Spiralia</taxon>
        <taxon>Lophotrochozoa</taxon>
        <taxon>Mollusca</taxon>
        <taxon>Gastropoda</taxon>
        <taxon>Caenogastropoda</taxon>
        <taxon>Sorbeoconcha</taxon>
        <taxon>Cerithioidea</taxon>
        <taxon>Batillariidae</taxon>
        <taxon>Batillaria</taxon>
    </lineage>
</organism>
<sequence length="494" mass="54618">MARVLVEKQVLFSGIWRPRHSLDDVFLRTVSKQFLEKPAAQATWRLTNEGLTILASQSESGRQGRTDQIPVTAIKEVTVNRYNPLCLMTLYVDPTRRFNAMVCKCETEQDASEIMAVFRELQRSLSGEGYRIDLKQPRGMNWMLKTKQNGDHHVINGHDGAVGPGIGFNNNHGELVVETEEELLEREELDVDGRHLYNVGVQAELGDYDSDRESTASDMSLQSLKDELYSLSSEVRDIKMLLERSTGISTEEYFRRMHDDPSSPRFVPVQRTTSTESEGNESGSGEKKVNFAEGEDVEFDIRSVGMQTDSKGRWKYQKRNHGGTAPARYKQAYYYRSRSGSNPGSPVSPNAPVSPALSYDGGHQFAYVNQGHRIVDLRRDPRFGSGSVSRGSTVLRGSTVVRPIESVYHVHTPGSRNKRHKIVVMPRKAATMPVRREPAQRSSLPVTTDALKSPPPTGNGVAAKPAVDNDAVDVKPVATGNGVAGDGTAATASQ</sequence>
<protein>
    <submittedName>
        <fullName evidence="2">Uncharacterized protein</fullName>
    </submittedName>
</protein>
<evidence type="ECO:0000313" key="3">
    <source>
        <dbReference type="Proteomes" id="UP001519460"/>
    </source>
</evidence>
<feature type="compositionally biased region" description="Low complexity" evidence="1">
    <location>
        <begin position="272"/>
        <end position="283"/>
    </location>
</feature>
<accession>A0ABD0M2Q9</accession>
<dbReference type="EMBL" id="JACVVK020000008">
    <property type="protein sequence ID" value="KAK7506099.1"/>
    <property type="molecule type" value="Genomic_DNA"/>
</dbReference>
<evidence type="ECO:0000256" key="1">
    <source>
        <dbReference type="SAM" id="MobiDB-lite"/>
    </source>
</evidence>
<name>A0ABD0M2Q9_9CAEN</name>
<comment type="caution">
    <text evidence="2">The sequence shown here is derived from an EMBL/GenBank/DDBJ whole genome shotgun (WGS) entry which is preliminary data.</text>
</comment>
<reference evidence="2 3" key="1">
    <citation type="journal article" date="2023" name="Sci. Data">
        <title>Genome assembly of the Korean intertidal mud-creeper Batillaria attramentaria.</title>
        <authorList>
            <person name="Patra A.K."/>
            <person name="Ho P.T."/>
            <person name="Jun S."/>
            <person name="Lee S.J."/>
            <person name="Kim Y."/>
            <person name="Won Y.J."/>
        </authorList>
    </citation>
    <scope>NUCLEOTIDE SEQUENCE [LARGE SCALE GENOMIC DNA]</scope>
    <source>
        <strain evidence="2">Wonlab-2016</strain>
    </source>
</reference>
<gene>
    <name evidence="2" type="ORF">BaRGS_00002821</name>
</gene>